<dbReference type="Proteomes" id="UP001431199">
    <property type="component" value="Unassembled WGS sequence"/>
</dbReference>
<keyword evidence="1" id="KW-1133">Transmembrane helix</keyword>
<feature type="transmembrane region" description="Helical" evidence="1">
    <location>
        <begin position="153"/>
        <end position="181"/>
    </location>
</feature>
<evidence type="ECO:0000256" key="1">
    <source>
        <dbReference type="SAM" id="Phobius"/>
    </source>
</evidence>
<feature type="transmembrane region" description="Helical" evidence="1">
    <location>
        <begin position="12"/>
        <end position="31"/>
    </location>
</feature>
<evidence type="ECO:0000313" key="3">
    <source>
        <dbReference type="Proteomes" id="UP001431199"/>
    </source>
</evidence>
<protein>
    <submittedName>
        <fullName evidence="2">Uncharacterized protein</fullName>
    </submittedName>
</protein>
<comment type="caution">
    <text evidence="2">The sequence shown here is derived from an EMBL/GenBank/DDBJ whole genome shotgun (WGS) entry which is preliminary data.</text>
</comment>
<feature type="transmembrane region" description="Helical" evidence="1">
    <location>
        <begin position="112"/>
        <end position="132"/>
    </location>
</feature>
<sequence length="182" mass="22140">MVRWQFPKTKFRICAFILGNIIGFMMFRYLWTDSYFVNKYCESLLIDRKFVQIKLDSMIFFTIYYEMKKMIFLNFIGITKYRKYFIDIYIVYVGLTFMIQLCMLLKRPGFIFIVSVFIYILEKSLQLLYVLFIEKYMINYEQQTKTNIKYKCVIMGNLLFINIGFIGILSSFIAFIFKIIFF</sequence>
<name>A0ABT2M174_9FIRM</name>
<dbReference type="EMBL" id="JAODBU010000008">
    <property type="protein sequence ID" value="MCT7399265.1"/>
    <property type="molecule type" value="Genomic_DNA"/>
</dbReference>
<dbReference type="RefSeq" id="WP_260978790.1">
    <property type="nucleotide sequence ID" value="NZ_JAODBU010000008.1"/>
</dbReference>
<keyword evidence="1" id="KW-0812">Transmembrane</keyword>
<feature type="transmembrane region" description="Helical" evidence="1">
    <location>
        <begin position="88"/>
        <end position="106"/>
    </location>
</feature>
<reference evidence="2" key="1">
    <citation type="submission" date="2022-09" db="EMBL/GenBank/DDBJ databases">
        <title>Eubacterium sp. LFL-14 isolated from human feces.</title>
        <authorList>
            <person name="Liu F."/>
        </authorList>
    </citation>
    <scope>NUCLEOTIDE SEQUENCE</scope>
    <source>
        <strain evidence="2">LFL-14</strain>
    </source>
</reference>
<keyword evidence="1" id="KW-0472">Membrane</keyword>
<keyword evidence="3" id="KW-1185">Reference proteome</keyword>
<evidence type="ECO:0000313" key="2">
    <source>
        <dbReference type="EMBL" id="MCT7399265.1"/>
    </source>
</evidence>
<organism evidence="2 3">
    <name type="scientific">Eubacterium album</name>
    <dbReference type="NCBI Taxonomy" id="2978477"/>
    <lineage>
        <taxon>Bacteria</taxon>
        <taxon>Bacillati</taxon>
        <taxon>Bacillota</taxon>
        <taxon>Clostridia</taxon>
        <taxon>Eubacteriales</taxon>
        <taxon>Eubacteriaceae</taxon>
        <taxon>Eubacterium</taxon>
    </lineage>
</organism>
<gene>
    <name evidence="2" type="ORF">N5B56_09260</name>
</gene>
<proteinExistence type="predicted"/>
<accession>A0ABT2M174</accession>